<dbReference type="AlphaFoldDB" id="D8Q6Q1"/>
<feature type="region of interest" description="Disordered" evidence="5">
    <location>
        <begin position="271"/>
        <end position="293"/>
    </location>
</feature>
<feature type="compositionally biased region" description="Polar residues" evidence="5">
    <location>
        <begin position="156"/>
        <end position="171"/>
    </location>
</feature>
<dbReference type="EMBL" id="GL377307">
    <property type="protein sequence ID" value="EFI96279.1"/>
    <property type="molecule type" value="Genomic_DNA"/>
</dbReference>
<dbReference type="RefSeq" id="XP_003031182.1">
    <property type="nucleotide sequence ID" value="XM_003031136.1"/>
</dbReference>
<comment type="subcellular location">
    <subcellularLocation>
        <location evidence="1">Membrane</location>
        <topology evidence="1">Single-pass membrane protein</topology>
    </subcellularLocation>
</comment>
<dbReference type="OrthoDB" id="3263231at2759"/>
<evidence type="ECO:0000256" key="3">
    <source>
        <dbReference type="ARBA" id="ARBA00022989"/>
    </source>
</evidence>
<sequence length="482" mass="48256">MSSTSSTYSSTPESESPGASSTATSMSDSFSSSPSDTSTSMDSTTSASSFDTTSSTSYDPSTSADPSSSSSISAPPTSTTSSTFSESTTASAPPSTTTQSDSTSQPPDTTTSNPPSSSTTQDSTTTTDPPSSSTTASQPPNSETSTTENTSRSSTGDASPTSRTETSSEAPVTTVIQTTIVQASNGELHTSLATITSTADTALGTGSGSSGSSSNGSGGSKSHTGAIVGGVVGGVVGLALLGLLGLWAFRRYRKQKRLEDFFDGNFDPDRVVAGGTEKKKGRKGPGGTLPDVQLDEEEAGGARLGGATMTDNGAGVVTPYAYTSEPQGSQYGTSSDHSGAALIGGAARSHSSASGGSQDYNRQSVPFALQPGHQPGAPGFPQPEVAGATGVAYSTNDHSAHPASEAGRSSSSGGVWGAHAPARRMSAGGASGYAGPGYIMSNKERERLSVANPGPSDVFVHQDAGEVTSGEIPPTYDSIRRD</sequence>
<evidence type="ECO:0000313" key="8">
    <source>
        <dbReference type="Proteomes" id="UP000007431"/>
    </source>
</evidence>
<dbReference type="KEGG" id="scm:SCHCO_02630148"/>
<gene>
    <name evidence="7" type="ORF">SCHCODRAFT_235199</name>
</gene>
<evidence type="ECO:0000256" key="4">
    <source>
        <dbReference type="ARBA" id="ARBA00023136"/>
    </source>
</evidence>
<evidence type="ECO:0000313" key="7">
    <source>
        <dbReference type="EMBL" id="EFI96279.1"/>
    </source>
</evidence>
<protein>
    <recommendedName>
        <fullName evidence="9">Mid2 domain-containing protein</fullName>
    </recommendedName>
</protein>
<dbReference type="GO" id="GO:0016020">
    <property type="term" value="C:membrane"/>
    <property type="evidence" value="ECO:0007669"/>
    <property type="project" value="UniProtKB-SubCell"/>
</dbReference>
<dbReference type="OMA" id="IENPGVY"/>
<dbReference type="VEuPathDB" id="FungiDB:SCHCODRAFT_02630148"/>
<feature type="region of interest" description="Disordered" evidence="5">
    <location>
        <begin position="452"/>
        <end position="482"/>
    </location>
</feature>
<dbReference type="eggNOG" id="ENOG502S35T">
    <property type="taxonomic scope" value="Eukaryota"/>
</dbReference>
<feature type="compositionally biased region" description="Polar residues" evidence="5">
    <location>
        <begin position="327"/>
        <end position="337"/>
    </location>
</feature>
<dbReference type="PANTHER" id="PTHR15549:SF30">
    <property type="entry name" value="MID2 DOMAIN-CONTAINING PROTEIN"/>
    <property type="match status" value="1"/>
</dbReference>
<feature type="region of interest" description="Disordered" evidence="5">
    <location>
        <begin position="327"/>
        <end position="363"/>
    </location>
</feature>
<name>D8Q6Q1_SCHCM</name>
<keyword evidence="4 6" id="KW-0472">Membrane</keyword>
<evidence type="ECO:0000256" key="5">
    <source>
        <dbReference type="SAM" id="MobiDB-lite"/>
    </source>
</evidence>
<dbReference type="InterPro" id="IPR051694">
    <property type="entry name" value="Immunoregulatory_rcpt-like"/>
</dbReference>
<dbReference type="GeneID" id="9587155"/>
<dbReference type="HOGENOM" id="CLU_043049_0_0_1"/>
<keyword evidence="2 6" id="KW-0812">Transmembrane</keyword>
<feature type="compositionally biased region" description="Low complexity" evidence="5">
    <location>
        <begin position="344"/>
        <end position="357"/>
    </location>
</feature>
<keyword evidence="8" id="KW-1185">Reference proteome</keyword>
<accession>D8Q6Q1</accession>
<feature type="region of interest" description="Disordered" evidence="5">
    <location>
        <begin position="1"/>
        <end position="173"/>
    </location>
</feature>
<evidence type="ECO:0000256" key="2">
    <source>
        <dbReference type="ARBA" id="ARBA00022692"/>
    </source>
</evidence>
<dbReference type="InParanoid" id="D8Q6Q1"/>
<reference evidence="7 8" key="1">
    <citation type="journal article" date="2010" name="Nat. Biotechnol.">
        <title>Genome sequence of the model mushroom Schizophyllum commune.</title>
        <authorList>
            <person name="Ohm R.A."/>
            <person name="de Jong J.F."/>
            <person name="Lugones L.G."/>
            <person name="Aerts A."/>
            <person name="Kothe E."/>
            <person name="Stajich J.E."/>
            <person name="de Vries R.P."/>
            <person name="Record E."/>
            <person name="Levasseur A."/>
            <person name="Baker S.E."/>
            <person name="Bartholomew K.A."/>
            <person name="Coutinho P.M."/>
            <person name="Erdmann S."/>
            <person name="Fowler T.J."/>
            <person name="Gathman A.C."/>
            <person name="Lombard V."/>
            <person name="Henrissat B."/>
            <person name="Knabe N."/>
            <person name="Kuees U."/>
            <person name="Lilly W.W."/>
            <person name="Lindquist E."/>
            <person name="Lucas S."/>
            <person name="Magnuson J.K."/>
            <person name="Piumi F."/>
            <person name="Raudaskoski M."/>
            <person name="Salamov A."/>
            <person name="Schmutz J."/>
            <person name="Schwarze F.W.M.R."/>
            <person name="vanKuyk P.A."/>
            <person name="Horton J.S."/>
            <person name="Grigoriev I.V."/>
            <person name="Woesten H.A.B."/>
        </authorList>
    </citation>
    <scope>NUCLEOTIDE SEQUENCE [LARGE SCALE GENOMIC DNA]</scope>
    <source>
        <strain evidence="8">H4-8 / FGSC 9210</strain>
    </source>
</reference>
<keyword evidence="3 6" id="KW-1133">Transmembrane helix</keyword>
<organism evidence="8">
    <name type="scientific">Schizophyllum commune (strain H4-8 / FGSC 9210)</name>
    <name type="common">Split gill fungus</name>
    <dbReference type="NCBI Taxonomy" id="578458"/>
    <lineage>
        <taxon>Eukaryota</taxon>
        <taxon>Fungi</taxon>
        <taxon>Dikarya</taxon>
        <taxon>Basidiomycota</taxon>
        <taxon>Agaricomycotina</taxon>
        <taxon>Agaricomycetes</taxon>
        <taxon>Agaricomycetidae</taxon>
        <taxon>Agaricales</taxon>
        <taxon>Schizophyllaceae</taxon>
        <taxon>Schizophyllum</taxon>
    </lineage>
</organism>
<dbReference type="PANTHER" id="PTHR15549">
    <property type="entry name" value="PAIRED IMMUNOGLOBULIN-LIKE TYPE 2 RECEPTOR"/>
    <property type="match status" value="1"/>
</dbReference>
<evidence type="ECO:0000256" key="6">
    <source>
        <dbReference type="SAM" id="Phobius"/>
    </source>
</evidence>
<dbReference type="GO" id="GO:0071944">
    <property type="term" value="C:cell periphery"/>
    <property type="evidence" value="ECO:0007669"/>
    <property type="project" value="UniProtKB-ARBA"/>
</dbReference>
<feature type="region of interest" description="Disordered" evidence="5">
    <location>
        <begin position="395"/>
        <end position="419"/>
    </location>
</feature>
<feature type="compositionally biased region" description="Low complexity" evidence="5">
    <location>
        <begin position="1"/>
        <end position="155"/>
    </location>
</feature>
<evidence type="ECO:0000256" key="1">
    <source>
        <dbReference type="ARBA" id="ARBA00004167"/>
    </source>
</evidence>
<evidence type="ECO:0008006" key="9">
    <source>
        <dbReference type="Google" id="ProtNLM"/>
    </source>
</evidence>
<dbReference type="Proteomes" id="UP000007431">
    <property type="component" value="Unassembled WGS sequence"/>
</dbReference>
<dbReference type="STRING" id="578458.D8Q6Q1"/>
<feature type="transmembrane region" description="Helical" evidence="6">
    <location>
        <begin position="227"/>
        <end position="249"/>
    </location>
</feature>
<proteinExistence type="predicted"/>